<accession>A0A564Y5A9</accession>
<protein>
    <recommendedName>
        <fullName evidence="1">Dynein heavy chain tail domain-containing protein</fullName>
    </recommendedName>
</protein>
<reference evidence="2 3" key="1">
    <citation type="submission" date="2019-07" db="EMBL/GenBank/DDBJ databases">
        <authorList>
            <person name="Jastrzebski P J."/>
            <person name="Paukszto L."/>
            <person name="Jastrzebski P J."/>
        </authorList>
    </citation>
    <scope>NUCLEOTIDE SEQUENCE [LARGE SCALE GENOMIC DNA]</scope>
    <source>
        <strain evidence="2 3">WMS-il1</strain>
    </source>
</reference>
<dbReference type="Pfam" id="PF08385">
    <property type="entry name" value="DHC_N1"/>
    <property type="match status" value="1"/>
</dbReference>
<evidence type="ECO:0000259" key="1">
    <source>
        <dbReference type="Pfam" id="PF08385"/>
    </source>
</evidence>
<dbReference type="AlphaFoldDB" id="A0A564Y5A9"/>
<gene>
    <name evidence="2" type="ORF">WMSIL1_LOCUS2673</name>
</gene>
<evidence type="ECO:0000313" key="2">
    <source>
        <dbReference type="EMBL" id="VUZ41968.1"/>
    </source>
</evidence>
<dbReference type="InterPro" id="IPR013594">
    <property type="entry name" value="Dynein_heavy_tail"/>
</dbReference>
<name>A0A564Y5A9_HYMDI</name>
<evidence type="ECO:0000313" key="3">
    <source>
        <dbReference type="Proteomes" id="UP000321570"/>
    </source>
</evidence>
<sequence length="137" mass="16000">MEGNEQTILQNKKITNVIEATVVQWGYKVREIIDELKSRSTQGEGPLAEIEYWRDRATSLGRLVDEVAQPQIQRVLKLYSLKERISPQSVFEILHRSYIEATDNVKFLELVERYFKIMTYHTVINDIIESLCPLMQA</sequence>
<dbReference type="Proteomes" id="UP000321570">
    <property type="component" value="Unassembled WGS sequence"/>
</dbReference>
<feature type="domain" description="Dynein heavy chain tail" evidence="1">
    <location>
        <begin position="16"/>
        <end position="136"/>
    </location>
</feature>
<proteinExistence type="predicted"/>
<organism evidence="2 3">
    <name type="scientific">Hymenolepis diminuta</name>
    <name type="common">Rat tapeworm</name>
    <dbReference type="NCBI Taxonomy" id="6216"/>
    <lineage>
        <taxon>Eukaryota</taxon>
        <taxon>Metazoa</taxon>
        <taxon>Spiralia</taxon>
        <taxon>Lophotrochozoa</taxon>
        <taxon>Platyhelminthes</taxon>
        <taxon>Cestoda</taxon>
        <taxon>Eucestoda</taxon>
        <taxon>Cyclophyllidea</taxon>
        <taxon>Hymenolepididae</taxon>
        <taxon>Hymenolepis</taxon>
    </lineage>
</organism>
<feature type="non-terminal residue" evidence="2">
    <location>
        <position position="137"/>
    </location>
</feature>
<keyword evidence="3" id="KW-1185">Reference proteome</keyword>
<dbReference type="EMBL" id="CABIJS010000077">
    <property type="protein sequence ID" value="VUZ41968.1"/>
    <property type="molecule type" value="Genomic_DNA"/>
</dbReference>